<dbReference type="InterPro" id="IPR012724">
    <property type="entry name" value="DnaJ"/>
</dbReference>
<dbReference type="PROSITE" id="PS00636">
    <property type="entry name" value="DNAJ_1"/>
    <property type="match status" value="1"/>
</dbReference>
<evidence type="ECO:0000256" key="6">
    <source>
        <dbReference type="ARBA" id="ARBA00022833"/>
    </source>
</evidence>
<dbReference type="CDD" id="cd06257">
    <property type="entry name" value="DnaJ"/>
    <property type="match status" value="1"/>
</dbReference>
<dbReference type="Gene3D" id="2.10.230.10">
    <property type="entry name" value="Heat shock protein DnaJ, cysteine-rich domain"/>
    <property type="match status" value="1"/>
</dbReference>
<evidence type="ECO:0008006" key="12">
    <source>
        <dbReference type="Google" id="ProtNLM"/>
    </source>
</evidence>
<dbReference type="Pfam" id="PF00684">
    <property type="entry name" value="DnaJ_CXXCXGXG"/>
    <property type="match status" value="1"/>
</dbReference>
<dbReference type="Gene3D" id="2.60.260.20">
    <property type="entry name" value="Urease metallochaperone UreE, N-terminal domain"/>
    <property type="match status" value="4"/>
</dbReference>
<dbReference type="Pfam" id="PF00226">
    <property type="entry name" value="DnaJ"/>
    <property type="match status" value="1"/>
</dbReference>
<reference evidence="11" key="1">
    <citation type="journal article" date="2014" name="Front. Microbiol.">
        <title>High frequency of phylogenetically diverse reductive dehalogenase-homologous genes in deep subseafloor sedimentary metagenomes.</title>
        <authorList>
            <person name="Kawai M."/>
            <person name="Futagami T."/>
            <person name="Toyoda A."/>
            <person name="Takaki Y."/>
            <person name="Nishi S."/>
            <person name="Hori S."/>
            <person name="Arai W."/>
            <person name="Tsubouchi T."/>
            <person name="Morono Y."/>
            <person name="Uchiyama I."/>
            <person name="Ito T."/>
            <person name="Fujiyama A."/>
            <person name="Inagaki F."/>
            <person name="Takami H."/>
        </authorList>
    </citation>
    <scope>NUCLEOTIDE SEQUENCE</scope>
    <source>
        <strain evidence="11">Expedition CK06-06</strain>
    </source>
</reference>
<dbReference type="Pfam" id="PF01556">
    <property type="entry name" value="DnaJ_C"/>
    <property type="match status" value="2"/>
</dbReference>
<dbReference type="InterPro" id="IPR008971">
    <property type="entry name" value="HSP40/DnaJ_pept-bd"/>
</dbReference>
<comment type="caution">
    <text evidence="11">The sequence shown here is derived from an EMBL/GenBank/DDBJ whole genome shotgun (WGS) entry which is preliminary data.</text>
</comment>
<dbReference type="InterPro" id="IPR018253">
    <property type="entry name" value="DnaJ_domain_CS"/>
</dbReference>
<dbReference type="SUPFAM" id="SSF49493">
    <property type="entry name" value="HSP40/DnaJ peptide-binding domain"/>
    <property type="match status" value="4"/>
</dbReference>
<dbReference type="SMART" id="SM00271">
    <property type="entry name" value="DnaJ"/>
    <property type="match status" value="1"/>
</dbReference>
<evidence type="ECO:0000256" key="1">
    <source>
        <dbReference type="ARBA" id="ARBA00022490"/>
    </source>
</evidence>
<gene>
    <name evidence="11" type="ORF">S01H4_00595</name>
</gene>
<dbReference type="FunFam" id="1.10.287.110:FF:000034">
    <property type="entry name" value="Chaperone protein DnaJ"/>
    <property type="match status" value="1"/>
</dbReference>
<keyword evidence="3" id="KW-0479">Metal-binding</keyword>
<keyword evidence="5" id="KW-0863">Zinc-finger</keyword>
<dbReference type="InterPro" id="IPR001623">
    <property type="entry name" value="DnaJ_domain"/>
</dbReference>
<dbReference type="AlphaFoldDB" id="X0ZTV6"/>
<evidence type="ECO:0000256" key="8">
    <source>
        <dbReference type="ARBA" id="ARBA00023186"/>
    </source>
</evidence>
<dbReference type="PRINTS" id="PR00625">
    <property type="entry name" value="JDOMAIN"/>
</dbReference>
<dbReference type="GO" id="GO:0006260">
    <property type="term" value="P:DNA replication"/>
    <property type="evidence" value="ECO:0007669"/>
    <property type="project" value="UniProtKB-KW"/>
</dbReference>
<dbReference type="HAMAP" id="MF_01152">
    <property type="entry name" value="DnaJ"/>
    <property type="match status" value="1"/>
</dbReference>
<evidence type="ECO:0000256" key="2">
    <source>
        <dbReference type="ARBA" id="ARBA00022705"/>
    </source>
</evidence>
<dbReference type="GO" id="GO:0005737">
    <property type="term" value="C:cytoplasm"/>
    <property type="evidence" value="ECO:0007669"/>
    <property type="project" value="TreeGrafter"/>
</dbReference>
<dbReference type="GO" id="GO:0005524">
    <property type="term" value="F:ATP binding"/>
    <property type="evidence" value="ECO:0007669"/>
    <property type="project" value="InterPro"/>
</dbReference>
<keyword evidence="7" id="KW-0346">Stress response</keyword>
<keyword evidence="6" id="KW-0862">Zinc</keyword>
<dbReference type="PROSITE" id="PS50076">
    <property type="entry name" value="DNAJ_2"/>
    <property type="match status" value="1"/>
</dbReference>
<dbReference type="FunFam" id="2.60.260.20:FF:000005">
    <property type="entry name" value="Chaperone protein dnaJ 1, mitochondrial"/>
    <property type="match status" value="2"/>
</dbReference>
<organism evidence="11">
    <name type="scientific">marine sediment metagenome</name>
    <dbReference type="NCBI Taxonomy" id="412755"/>
    <lineage>
        <taxon>unclassified sequences</taxon>
        <taxon>metagenomes</taxon>
        <taxon>ecological metagenomes</taxon>
    </lineage>
</organism>
<dbReference type="FunFam" id="2.10.230.10:FF:000002">
    <property type="entry name" value="Molecular chaperone DnaJ"/>
    <property type="match status" value="1"/>
</dbReference>
<proteinExistence type="inferred from homology"/>
<dbReference type="InterPro" id="IPR001305">
    <property type="entry name" value="HSP_DnaJ_Cys-rich_dom"/>
</dbReference>
<dbReference type="PANTHER" id="PTHR43096:SF48">
    <property type="entry name" value="CHAPERONE PROTEIN DNAJ"/>
    <property type="match status" value="1"/>
</dbReference>
<keyword evidence="1" id="KW-0963">Cytoplasm</keyword>
<dbReference type="EMBL" id="BART01000085">
    <property type="protein sequence ID" value="GAG63873.1"/>
    <property type="molecule type" value="Genomic_DNA"/>
</dbReference>
<dbReference type="NCBIfam" id="NF008035">
    <property type="entry name" value="PRK10767.1"/>
    <property type="match status" value="1"/>
</dbReference>
<dbReference type="NCBIfam" id="TIGR02349">
    <property type="entry name" value="DnaJ_bact"/>
    <property type="match status" value="1"/>
</dbReference>
<sequence length="554" mass="61131">MTKRDYYEILGLKKGATPEEIKKTYRKLALKYHPDRNSSDGGAEKRFKEINEAYQVLSNPEKRARYDQFGSAEGMGGFDFQGRGFSDFGDFGNFSDIFDSFFGTRTRRSEGRVRPQRGANLRYNLEISFEDAAFGKETKIEIPSWETCPACKGSGTKPGTSPQTCPDCHGTGEIKSTQSTMFGQFINIKTCPRCAGEGKIIKDICTNCRGTGKVKKNRVVKVKIPAGVDTGHRLRISGMGEPGERGGLSGDLYIVLYVKPHKIFKRTGIDISCTHSISFVKAALGGTTTVPTLEEKAKLKIPAGTQSNSIFRLRGKGIFKIGTQQRGNQYVKIIVEIPKNMNDKQRNLLLEYAKLSGEDLEKLGEKGVFAKIIKDICTNCRGTGKVKKNRVVKVKIPAGVDTGHRLRISGMGEPGERGGLSGDLYIVLYVKPHKIFKRTGIDISCTHSISFVKAALGGTTTVPTLEEKAKLKIPAGTQSNSIFRLRGKGIFKIGTQQRGNQYVKIIVEIPKNMNDKQRNLLLEYAKLSGEDLEKLGEKGVFAKIKNAFGQNSNK</sequence>
<accession>X0ZTV6</accession>
<dbReference type="PANTHER" id="PTHR43096">
    <property type="entry name" value="DNAJ HOMOLOG 1, MITOCHONDRIAL-RELATED"/>
    <property type="match status" value="1"/>
</dbReference>
<feature type="domain" description="CR-type" evidence="10">
    <location>
        <begin position="135"/>
        <end position="217"/>
    </location>
</feature>
<evidence type="ECO:0000256" key="7">
    <source>
        <dbReference type="ARBA" id="ARBA00023016"/>
    </source>
</evidence>
<dbReference type="InterPro" id="IPR036869">
    <property type="entry name" value="J_dom_sf"/>
</dbReference>
<evidence type="ECO:0000259" key="9">
    <source>
        <dbReference type="PROSITE" id="PS50076"/>
    </source>
</evidence>
<dbReference type="InterPro" id="IPR036410">
    <property type="entry name" value="HSP_DnaJ_Cys-rich_dom_sf"/>
</dbReference>
<keyword evidence="2" id="KW-0235">DNA replication</keyword>
<dbReference type="GO" id="GO:0008270">
    <property type="term" value="F:zinc ion binding"/>
    <property type="evidence" value="ECO:0007669"/>
    <property type="project" value="UniProtKB-KW"/>
</dbReference>
<evidence type="ECO:0000313" key="11">
    <source>
        <dbReference type="EMBL" id="GAG63873.1"/>
    </source>
</evidence>
<evidence type="ECO:0000259" key="10">
    <source>
        <dbReference type="PROSITE" id="PS51188"/>
    </source>
</evidence>
<feature type="domain" description="J" evidence="9">
    <location>
        <begin position="5"/>
        <end position="70"/>
    </location>
</feature>
<dbReference type="SUPFAM" id="SSF57938">
    <property type="entry name" value="DnaJ/Hsp40 cysteine-rich domain"/>
    <property type="match status" value="1"/>
</dbReference>
<protein>
    <recommendedName>
        <fullName evidence="12">J domain-containing protein</fullName>
    </recommendedName>
</protein>
<dbReference type="GO" id="GO:0051082">
    <property type="term" value="F:unfolded protein binding"/>
    <property type="evidence" value="ECO:0007669"/>
    <property type="project" value="InterPro"/>
</dbReference>
<dbReference type="Gene3D" id="1.10.287.110">
    <property type="entry name" value="DnaJ domain"/>
    <property type="match status" value="1"/>
</dbReference>
<evidence type="ECO:0000256" key="4">
    <source>
        <dbReference type="ARBA" id="ARBA00022737"/>
    </source>
</evidence>
<dbReference type="InterPro" id="IPR002939">
    <property type="entry name" value="DnaJ_C"/>
</dbReference>
<dbReference type="GO" id="GO:0009408">
    <property type="term" value="P:response to heat"/>
    <property type="evidence" value="ECO:0007669"/>
    <property type="project" value="InterPro"/>
</dbReference>
<dbReference type="CDD" id="cd10747">
    <property type="entry name" value="DnaJ_C"/>
    <property type="match status" value="2"/>
</dbReference>
<evidence type="ECO:0000256" key="3">
    <source>
        <dbReference type="ARBA" id="ARBA00022723"/>
    </source>
</evidence>
<keyword evidence="4" id="KW-0677">Repeat</keyword>
<dbReference type="PROSITE" id="PS51188">
    <property type="entry name" value="ZF_CR"/>
    <property type="match status" value="1"/>
</dbReference>
<dbReference type="GO" id="GO:0031072">
    <property type="term" value="F:heat shock protein binding"/>
    <property type="evidence" value="ECO:0007669"/>
    <property type="project" value="InterPro"/>
</dbReference>
<keyword evidence="8" id="KW-0143">Chaperone</keyword>
<evidence type="ECO:0000256" key="5">
    <source>
        <dbReference type="ARBA" id="ARBA00022771"/>
    </source>
</evidence>
<dbReference type="SUPFAM" id="SSF46565">
    <property type="entry name" value="Chaperone J-domain"/>
    <property type="match status" value="1"/>
</dbReference>
<name>X0ZTV6_9ZZZZ</name>
<dbReference type="GO" id="GO:0042026">
    <property type="term" value="P:protein refolding"/>
    <property type="evidence" value="ECO:0007669"/>
    <property type="project" value="TreeGrafter"/>
</dbReference>